<evidence type="ECO:0000313" key="1">
    <source>
        <dbReference type="Proteomes" id="UP001652623"/>
    </source>
</evidence>
<reference evidence="2" key="1">
    <citation type="submission" date="2025-08" db="UniProtKB">
        <authorList>
            <consortium name="RefSeq"/>
        </authorList>
    </citation>
    <scope>IDENTIFICATION</scope>
    <source>
        <tissue evidence="2">Seedling</tissue>
    </source>
</reference>
<dbReference type="GeneID" id="107408288"/>
<evidence type="ECO:0000313" key="2">
    <source>
        <dbReference type="RefSeq" id="XP_060675088.1"/>
    </source>
</evidence>
<dbReference type="Proteomes" id="UP001652623">
    <property type="component" value="Chromosome 7"/>
</dbReference>
<keyword evidence="1" id="KW-1185">Reference proteome</keyword>
<proteinExistence type="predicted"/>
<accession>A0ABM4AED5</accession>
<dbReference type="PANTHER" id="PTHR47017">
    <property type="entry name" value="ACYL-COA"/>
    <property type="match status" value="1"/>
</dbReference>
<dbReference type="Pfam" id="PF04339">
    <property type="entry name" value="FemAB_like"/>
    <property type="match status" value="1"/>
</dbReference>
<gene>
    <name evidence="2" type="primary">LOC107408288</name>
</gene>
<dbReference type="PANTHER" id="PTHR47017:SF1">
    <property type="entry name" value="ACYL-COA"/>
    <property type="match status" value="1"/>
</dbReference>
<protein>
    <submittedName>
        <fullName evidence="2">Uncharacterized protein LOC107408288</fullName>
    </submittedName>
</protein>
<sequence>MFAQFQLSSLHNTFPFENEWHKLSEQCFLQRIGMQYHWRNCDYKSFDEFLMDIKQSKRKNIHQERKKISQQNLTMKCLRGYETKCTWPSVKGVMHGKMEVCRVIRPPASASQEREA</sequence>
<dbReference type="InterPro" id="IPR007434">
    <property type="entry name" value="FemAB-like"/>
</dbReference>
<name>A0ABM4AED5_ZIZJJ</name>
<organism evidence="1 2">
    <name type="scientific">Ziziphus jujuba</name>
    <name type="common">Chinese jujube</name>
    <name type="synonym">Ziziphus sativa</name>
    <dbReference type="NCBI Taxonomy" id="326968"/>
    <lineage>
        <taxon>Eukaryota</taxon>
        <taxon>Viridiplantae</taxon>
        <taxon>Streptophyta</taxon>
        <taxon>Embryophyta</taxon>
        <taxon>Tracheophyta</taxon>
        <taxon>Spermatophyta</taxon>
        <taxon>Magnoliopsida</taxon>
        <taxon>eudicotyledons</taxon>
        <taxon>Gunneridae</taxon>
        <taxon>Pentapetalae</taxon>
        <taxon>rosids</taxon>
        <taxon>fabids</taxon>
        <taxon>Rosales</taxon>
        <taxon>Rhamnaceae</taxon>
        <taxon>Paliureae</taxon>
        <taxon>Ziziphus</taxon>
    </lineage>
</organism>
<dbReference type="RefSeq" id="XP_060675088.1">
    <property type="nucleotide sequence ID" value="XM_060819105.1"/>
</dbReference>